<comment type="caution">
    <text evidence="1">The sequence shown here is derived from an EMBL/GenBank/DDBJ whole genome shotgun (WGS) entry which is preliminary data.</text>
</comment>
<evidence type="ECO:0000313" key="1">
    <source>
        <dbReference type="EMBL" id="GIY71986.1"/>
    </source>
</evidence>
<proteinExistence type="predicted"/>
<organism evidence="1 2">
    <name type="scientific">Caerostris extrusa</name>
    <name type="common">Bark spider</name>
    <name type="synonym">Caerostris bankana</name>
    <dbReference type="NCBI Taxonomy" id="172846"/>
    <lineage>
        <taxon>Eukaryota</taxon>
        <taxon>Metazoa</taxon>
        <taxon>Ecdysozoa</taxon>
        <taxon>Arthropoda</taxon>
        <taxon>Chelicerata</taxon>
        <taxon>Arachnida</taxon>
        <taxon>Araneae</taxon>
        <taxon>Araneomorphae</taxon>
        <taxon>Entelegynae</taxon>
        <taxon>Araneoidea</taxon>
        <taxon>Araneidae</taxon>
        <taxon>Caerostris</taxon>
    </lineage>
</organism>
<accession>A0AAV4VQ80</accession>
<dbReference type="Proteomes" id="UP001054945">
    <property type="component" value="Unassembled WGS sequence"/>
</dbReference>
<protein>
    <submittedName>
        <fullName evidence="1">Uncharacterized protein</fullName>
    </submittedName>
</protein>
<sequence length="103" mass="11759">MSTTQKEHKSLIKIPNQVVWDFFGFQDVSPNESTRDLFAAIKDPRNHSIIHICVLEASLKLFANMVSIAIEKLSLHLGLLVGRYVISRGRDIFGENYLATKWE</sequence>
<reference evidence="1 2" key="1">
    <citation type="submission" date="2021-06" db="EMBL/GenBank/DDBJ databases">
        <title>Caerostris extrusa draft genome.</title>
        <authorList>
            <person name="Kono N."/>
            <person name="Arakawa K."/>
        </authorList>
    </citation>
    <scope>NUCLEOTIDE SEQUENCE [LARGE SCALE GENOMIC DNA]</scope>
</reference>
<evidence type="ECO:0000313" key="2">
    <source>
        <dbReference type="Proteomes" id="UP001054945"/>
    </source>
</evidence>
<gene>
    <name evidence="1" type="ORF">CEXT_543381</name>
</gene>
<dbReference type="EMBL" id="BPLR01014879">
    <property type="protein sequence ID" value="GIY71986.1"/>
    <property type="molecule type" value="Genomic_DNA"/>
</dbReference>
<keyword evidence="2" id="KW-1185">Reference proteome</keyword>
<dbReference type="AlphaFoldDB" id="A0AAV4VQ80"/>
<name>A0AAV4VQ80_CAEEX</name>